<proteinExistence type="inferred from homology"/>
<feature type="transmembrane region" description="Helical" evidence="6">
    <location>
        <begin position="399"/>
        <end position="423"/>
    </location>
</feature>
<evidence type="ECO:0000313" key="8">
    <source>
        <dbReference type="Proteomes" id="UP000730481"/>
    </source>
</evidence>
<feature type="transmembrane region" description="Helical" evidence="6">
    <location>
        <begin position="201"/>
        <end position="225"/>
    </location>
</feature>
<protein>
    <submittedName>
        <fullName evidence="7">Uracil permease</fullName>
    </submittedName>
</protein>
<dbReference type="InterPro" id="IPR001248">
    <property type="entry name" value="Pur-cyt_permease"/>
</dbReference>
<evidence type="ECO:0000313" key="7">
    <source>
        <dbReference type="EMBL" id="KAF4343145.1"/>
    </source>
</evidence>
<dbReference type="EMBL" id="PVQB02000102">
    <property type="protein sequence ID" value="KAF4343145.1"/>
    <property type="molecule type" value="Genomic_DNA"/>
</dbReference>
<evidence type="ECO:0000256" key="3">
    <source>
        <dbReference type="ARBA" id="ARBA00022692"/>
    </source>
</evidence>
<sequence>MKMPKVPRSKDEWKAVLTTNSEDGTKSSPWINKDLVPTPPNARTWSWISLSSYWWGNAFNASQWSNGASLIAIGLNWQQALISCIIANLISSSVALALGRPGARYHIGYPVLARSVFGMYGQFFFVWIRAVVATIWFGVQSYFGSQLLSVLLRCIFGESWWHMTNHLPTSAGITSRDLLAFFLFWMIEMPFLAVHPRKIKFLFAAESIMCPLACIGVFSWCVHYGGGIRMNTLSSSTDVNGGALGWAMLSGINSCLGVTSALLVNQPDLTRYTRRPKDAGWRQASSIFLSKTLIFFFGIGATAAVQGKFGHAYWNQWDLLNAILDRFWGPAARAGCFFASFGFALSVLGVNIGCNAIPFGADVTGLVPKVFTIVRGQIFCGVLSLAIVPWKLLTSGSAFLVFLGSYNIFISPICAIIIVDYFFIKRGNIHTPSLFRPSKGSLYFYTGGWNLKALGCWVCSAVFGIPGLIGAYHPTWVSMAATHIYQTGWVICFAAAAAFYYAVNLVFPTEVLPHGQVTLDLAFEHLANTEGYLEGENIVEFPILGMQTEDSVGSCHESTTAKQTESSQQGKRYLSLEAIKAEPLGFDLVARGATQA</sequence>
<evidence type="ECO:0000256" key="6">
    <source>
        <dbReference type="SAM" id="Phobius"/>
    </source>
</evidence>
<evidence type="ECO:0000256" key="5">
    <source>
        <dbReference type="ARBA" id="ARBA00023136"/>
    </source>
</evidence>
<keyword evidence="4 6" id="KW-1133">Transmembrane helix</keyword>
<feature type="transmembrane region" description="Helical" evidence="6">
    <location>
        <begin position="119"/>
        <end position="139"/>
    </location>
</feature>
<reference evidence="7" key="1">
    <citation type="journal article" date="2017" name="Mycologia">
        <title>Fusarium algeriense, sp. nov., a novel toxigenic crown rot pathogen of durum wheat from Algeria is nested in the Fusarium burgessii species complex.</title>
        <authorList>
            <person name="Laraba I."/>
            <person name="Keddad A."/>
            <person name="Boureghda H."/>
            <person name="Abdallah N."/>
            <person name="Vaughan M.M."/>
            <person name="Proctor R.H."/>
            <person name="Busman M."/>
            <person name="O'Donnell K."/>
        </authorList>
    </citation>
    <scope>NUCLEOTIDE SEQUENCE</scope>
    <source>
        <strain evidence="7">NRRL 25174</strain>
    </source>
</reference>
<feature type="transmembrane region" description="Helical" evidence="6">
    <location>
        <begin position="366"/>
        <end position="387"/>
    </location>
</feature>
<feature type="transmembrane region" description="Helical" evidence="6">
    <location>
        <begin position="286"/>
        <end position="307"/>
    </location>
</feature>
<keyword evidence="8" id="KW-1185">Reference proteome</keyword>
<feature type="transmembrane region" description="Helical" evidence="6">
    <location>
        <begin position="443"/>
        <end position="472"/>
    </location>
</feature>
<dbReference type="InterPro" id="IPR045225">
    <property type="entry name" value="Uracil/uridine/allantoin_perm"/>
</dbReference>
<dbReference type="AlphaFoldDB" id="A0A9P5AQP8"/>
<evidence type="ECO:0000256" key="2">
    <source>
        <dbReference type="ARBA" id="ARBA00008974"/>
    </source>
</evidence>
<keyword evidence="5 6" id="KW-0472">Membrane</keyword>
<accession>A0A9P5AQP8</accession>
<dbReference type="GO" id="GO:0005886">
    <property type="term" value="C:plasma membrane"/>
    <property type="evidence" value="ECO:0007669"/>
    <property type="project" value="TreeGrafter"/>
</dbReference>
<dbReference type="Proteomes" id="UP000730481">
    <property type="component" value="Unassembled WGS sequence"/>
</dbReference>
<dbReference type="OrthoDB" id="2018619at2759"/>
<feature type="transmembrane region" description="Helical" evidence="6">
    <location>
        <begin position="484"/>
        <end position="503"/>
    </location>
</feature>
<evidence type="ECO:0000256" key="4">
    <source>
        <dbReference type="ARBA" id="ARBA00022989"/>
    </source>
</evidence>
<gene>
    <name evidence="7" type="ORF">FBEOM_2929</name>
</gene>
<reference evidence="7" key="2">
    <citation type="submission" date="2020-02" db="EMBL/GenBank/DDBJ databases">
        <title>Identification and distribution of gene clusters putatively required for synthesis of sphingolipid metabolism inhibitors in phylogenetically diverse species of the filamentous fungus Fusarium.</title>
        <authorList>
            <person name="Kim H.-S."/>
            <person name="Busman M."/>
            <person name="Brown D.W."/>
            <person name="Divon H."/>
            <person name="Uhlig S."/>
            <person name="Proctor R.H."/>
        </authorList>
    </citation>
    <scope>NUCLEOTIDE SEQUENCE</scope>
    <source>
        <strain evidence="7">NRRL 25174</strain>
    </source>
</reference>
<comment type="caution">
    <text evidence="7">The sequence shown here is derived from an EMBL/GenBank/DDBJ whole genome shotgun (WGS) entry which is preliminary data.</text>
</comment>
<dbReference type="GO" id="GO:0015205">
    <property type="term" value="F:nucleobase transmembrane transporter activity"/>
    <property type="evidence" value="ECO:0007669"/>
    <property type="project" value="TreeGrafter"/>
</dbReference>
<evidence type="ECO:0000256" key="1">
    <source>
        <dbReference type="ARBA" id="ARBA00004141"/>
    </source>
</evidence>
<dbReference type="Pfam" id="PF02133">
    <property type="entry name" value="Transp_cyt_pur"/>
    <property type="match status" value="1"/>
</dbReference>
<dbReference type="Gene3D" id="1.10.4160.10">
    <property type="entry name" value="Hydantoin permease"/>
    <property type="match status" value="1"/>
</dbReference>
<dbReference type="PANTHER" id="PTHR30618:SF0">
    <property type="entry name" value="PURINE-URACIL PERMEASE NCS1"/>
    <property type="match status" value="1"/>
</dbReference>
<comment type="similarity">
    <text evidence="2">Belongs to the purine-cytosine permease (2.A.39) family.</text>
</comment>
<feature type="transmembrane region" description="Helical" evidence="6">
    <location>
        <begin position="327"/>
        <end position="354"/>
    </location>
</feature>
<feature type="transmembrane region" description="Helical" evidence="6">
    <location>
        <begin position="245"/>
        <end position="265"/>
    </location>
</feature>
<keyword evidence="3 6" id="KW-0812">Transmembrane</keyword>
<dbReference type="PANTHER" id="PTHR30618">
    <property type="entry name" value="NCS1 FAMILY PURINE/PYRIMIDINE TRANSPORTER"/>
    <property type="match status" value="1"/>
</dbReference>
<name>A0A9P5AQP8_9HYPO</name>
<organism evidence="7 8">
    <name type="scientific">Fusarium beomiforme</name>
    <dbReference type="NCBI Taxonomy" id="44412"/>
    <lineage>
        <taxon>Eukaryota</taxon>
        <taxon>Fungi</taxon>
        <taxon>Dikarya</taxon>
        <taxon>Ascomycota</taxon>
        <taxon>Pezizomycotina</taxon>
        <taxon>Sordariomycetes</taxon>
        <taxon>Hypocreomycetidae</taxon>
        <taxon>Hypocreales</taxon>
        <taxon>Nectriaceae</taxon>
        <taxon>Fusarium</taxon>
        <taxon>Fusarium burgessii species complex</taxon>
    </lineage>
</organism>
<comment type="subcellular location">
    <subcellularLocation>
        <location evidence="1">Membrane</location>
        <topology evidence="1">Multi-pass membrane protein</topology>
    </subcellularLocation>
</comment>
<dbReference type="CDD" id="cd11482">
    <property type="entry name" value="SLC-NCS1sbd_NRT1-like"/>
    <property type="match status" value="1"/>
</dbReference>
<feature type="transmembrane region" description="Helical" evidence="6">
    <location>
        <begin position="178"/>
        <end position="194"/>
    </location>
</feature>